<gene>
    <name evidence="1" type="ORF">H8S34_04675</name>
</gene>
<dbReference type="RefSeq" id="WP_186963179.1">
    <property type="nucleotide sequence ID" value="NZ_JACOPR010000002.1"/>
</dbReference>
<evidence type="ECO:0000313" key="2">
    <source>
        <dbReference type="Proteomes" id="UP000660021"/>
    </source>
</evidence>
<comment type="caution">
    <text evidence="1">The sequence shown here is derived from an EMBL/GenBank/DDBJ whole genome shotgun (WGS) entry which is preliminary data.</text>
</comment>
<reference evidence="1 2" key="1">
    <citation type="submission" date="2020-08" db="EMBL/GenBank/DDBJ databases">
        <title>Genome public.</title>
        <authorList>
            <person name="Liu C."/>
            <person name="Sun Q."/>
        </authorList>
    </citation>
    <scope>NUCLEOTIDE SEQUENCE [LARGE SCALE GENOMIC DNA]</scope>
    <source>
        <strain evidence="1 2">New-38</strain>
    </source>
</reference>
<organism evidence="1 2">
    <name type="scientific">Pseudoflavonifractor hominis</name>
    <dbReference type="NCBI Taxonomy" id="2763059"/>
    <lineage>
        <taxon>Bacteria</taxon>
        <taxon>Bacillati</taxon>
        <taxon>Bacillota</taxon>
        <taxon>Clostridia</taxon>
        <taxon>Eubacteriales</taxon>
        <taxon>Oscillospiraceae</taxon>
        <taxon>Pseudoflavonifractor</taxon>
    </lineage>
</organism>
<keyword evidence="2" id="KW-1185">Reference proteome</keyword>
<protein>
    <recommendedName>
        <fullName evidence="3">DUF2500 family protein</fullName>
    </recommendedName>
</protein>
<evidence type="ECO:0000313" key="1">
    <source>
        <dbReference type="EMBL" id="MBC5730127.1"/>
    </source>
</evidence>
<dbReference type="EMBL" id="JACOPR010000002">
    <property type="protein sequence ID" value="MBC5730127.1"/>
    <property type="molecule type" value="Genomic_DNA"/>
</dbReference>
<sequence>MEWVLSVGVVAAVLLVLWRVGVLSGGASLCVGGCWGWRDRWTGRYSYFSGLLWRRFRPAAGGYDVLVVQVKTQAGNLDLELRERDGTVLYCWSELEDASFCVDVCGKKDLIVRIEGNSYKGNFSLRLLRSQEDREDTP</sequence>
<accession>A0ABR7HRS1</accession>
<evidence type="ECO:0008006" key="3">
    <source>
        <dbReference type="Google" id="ProtNLM"/>
    </source>
</evidence>
<dbReference type="Proteomes" id="UP000660021">
    <property type="component" value="Unassembled WGS sequence"/>
</dbReference>
<name>A0ABR7HRS1_9FIRM</name>
<proteinExistence type="predicted"/>